<dbReference type="Proteomes" id="UP000646827">
    <property type="component" value="Unassembled WGS sequence"/>
</dbReference>
<evidence type="ECO:0000256" key="1">
    <source>
        <dbReference type="SAM" id="MobiDB-lite"/>
    </source>
</evidence>
<comment type="caution">
    <text evidence="3">The sequence shown here is derived from an EMBL/GenBank/DDBJ whole genome shotgun (WGS) entry which is preliminary data.</text>
</comment>
<reference evidence="3 4" key="1">
    <citation type="submission" date="2020-12" db="EMBL/GenBank/DDBJ databases">
        <title>Metabolic potential, ecology and presence of endohyphal bacteria is reflected in genomic diversity of Mucoromycotina.</title>
        <authorList>
            <person name="Muszewska A."/>
            <person name="Okrasinska A."/>
            <person name="Steczkiewicz K."/>
            <person name="Drgas O."/>
            <person name="Orlowska M."/>
            <person name="Perlinska-Lenart U."/>
            <person name="Aleksandrzak-Piekarczyk T."/>
            <person name="Szatraj K."/>
            <person name="Zielenkiewicz U."/>
            <person name="Pilsyk S."/>
            <person name="Malc E."/>
            <person name="Mieczkowski P."/>
            <person name="Kruszewska J.S."/>
            <person name="Biernat P."/>
            <person name="Pawlowska J."/>
        </authorList>
    </citation>
    <scope>NUCLEOTIDE SEQUENCE [LARGE SCALE GENOMIC DNA]</scope>
    <source>
        <strain evidence="3 4">CBS 142.35</strain>
    </source>
</reference>
<evidence type="ECO:0000259" key="2">
    <source>
        <dbReference type="Pfam" id="PF10436"/>
    </source>
</evidence>
<dbReference type="SUPFAM" id="SSF69012">
    <property type="entry name" value="alpha-ketoacid dehydrogenase kinase, N-terminal domain"/>
    <property type="match status" value="1"/>
</dbReference>
<dbReference type="Pfam" id="PF10436">
    <property type="entry name" value="BCDHK_Adom3"/>
    <property type="match status" value="1"/>
</dbReference>
<keyword evidence="4" id="KW-1185">Reference proteome</keyword>
<feature type="compositionally biased region" description="Low complexity" evidence="1">
    <location>
        <begin position="41"/>
        <end position="62"/>
    </location>
</feature>
<dbReference type="OrthoDB" id="2269686at2759"/>
<evidence type="ECO:0000313" key="4">
    <source>
        <dbReference type="Proteomes" id="UP000646827"/>
    </source>
</evidence>
<organism evidence="3 4">
    <name type="scientific">Circinella minor</name>
    <dbReference type="NCBI Taxonomy" id="1195481"/>
    <lineage>
        <taxon>Eukaryota</taxon>
        <taxon>Fungi</taxon>
        <taxon>Fungi incertae sedis</taxon>
        <taxon>Mucoromycota</taxon>
        <taxon>Mucoromycotina</taxon>
        <taxon>Mucoromycetes</taxon>
        <taxon>Mucorales</taxon>
        <taxon>Lichtheimiaceae</taxon>
        <taxon>Circinella</taxon>
    </lineage>
</organism>
<name>A0A8H7S5L5_9FUNG</name>
<gene>
    <name evidence="3" type="ORF">INT45_012842</name>
</gene>
<dbReference type="AlphaFoldDB" id="A0A8H7S5L5"/>
<dbReference type="EMBL" id="JAEPRB010000081">
    <property type="protein sequence ID" value="KAG2222528.1"/>
    <property type="molecule type" value="Genomic_DNA"/>
</dbReference>
<accession>A0A8H7S5L5</accession>
<dbReference type="InterPro" id="IPR018955">
    <property type="entry name" value="BCDHK/PDK_N"/>
</dbReference>
<dbReference type="InterPro" id="IPR036784">
    <property type="entry name" value="AK/P_DHK_N_sf"/>
</dbReference>
<sequence length="166" mass="18506">MLQSQVINVLPRRILAGLWASQETRISLSHLSSVAAATNNNTSNTKLQQQQQQQQQPNNINNSESTLPAASAPSFLCSELPVRYTHILRLLSTLSPDALQSPIVRNVAHSYLHDICTLLHPSLQNTSPRAFQNMLTKLQQRQATNLIRLRYALTNSTLLDVLVSLM</sequence>
<protein>
    <recommendedName>
        <fullName evidence="2">Branched-chain alpha-ketoacid dehydrogenase kinase/Pyruvate dehydrogenase kinase N-terminal domain-containing protein</fullName>
    </recommendedName>
</protein>
<dbReference type="Gene3D" id="1.20.140.20">
    <property type="entry name" value="Alpha-ketoacid/pyruvate dehydrogenase kinase, N-terminal domain"/>
    <property type="match status" value="1"/>
</dbReference>
<feature type="domain" description="Branched-chain alpha-ketoacid dehydrogenase kinase/Pyruvate dehydrogenase kinase N-terminal" evidence="2">
    <location>
        <begin position="69"/>
        <end position="149"/>
    </location>
</feature>
<proteinExistence type="predicted"/>
<feature type="region of interest" description="Disordered" evidence="1">
    <location>
        <begin position="41"/>
        <end position="67"/>
    </location>
</feature>
<evidence type="ECO:0000313" key="3">
    <source>
        <dbReference type="EMBL" id="KAG2222528.1"/>
    </source>
</evidence>